<sequence length="1041" mass="116933">MADPVWGVTSSSLSDEDTARMLCAFPKRNPLIARRRQLFQSQHQEQQCLYNLHDELNHEMAQFAPSGNSLLAFGYPSNGTYNMRPMYNHRDVVSSTLMDVTPPSTSCDDWYRQQQHTIQEQLEQHMQQQEIQIQIEAKLQRMKMQTQHQEQAERRLNRILQPQYSLGAKELHRTEWSHEDHISHSDPWRSHCDRFQETVIDRCVQPPSRRIYCRKDQISGKSRAAFASTQFDNRENAQGSRSIDRSCGTFARQQFSQSLQPPFHAPVTNPFHQWDGHDLISFGETLMDSNKKLQMRSQERYIQPQFLQPETYYPANRCQDDDKKVCLPRQMCSPDHASLNRIIRNSPTSSNSLCSTSRGITTQSLPVSTQAQIQTEAKRSIPKQIDIHSRPQVPASGAAVVPGVSLASRASQYLTIESILNSEDGPSKIDPLKHRPWPDTQHRALCKRKIPKKVEPVKRQKLPQQPKVRDFKELPKTWHARAPLQSESADHVSATTPTSKPFTSMYIALTEPRAARATDTTIPKLPIPTNLTLQSQRISPGSTPQLSNKVRYPNIAMYRERKVNNREMVNAVSGKYSPYATHQCGLQRSKAYQGSRRKKVAFNHSMVPQFEMNALDAKQGTKEPRVLTNRQPHAINAFNNSKDAIVGPIQRQESPPNCLAPSKIESRHKSSTKLDVVKNGNGTTCSKQTSRAKVALMSSCPPTASASRQHKMQRSLAEPSAAVAIIPTSAKQSAARVELPRSGNKTMVIFCKRDFMRYQAAKIWRKYQEQLEKHDEWREVRVAGKRTRYLHSRYDDEIRRTQKKKYTRSGRRQNYYSQHHEEAPSPGAGASAFAVGSYALRRGVRNVRKSPAREPGDLSSLTHSNVAKDECSLSGDCESDDDKVLLSRDASLAVNKHVSQINGNIKSVMELSDVTKPCTANSSTFTVAKALQEVDNVVSNQSIGISTSGNESNGVDVLPDGNLELILPVSKSLPKIAPSVVELLPNGNDDHIRDSGIKTTVVDEAPNNTIVPSNTDEFSKCRIVVTGSAHTANVGITTIAE</sequence>
<evidence type="ECO:0000313" key="1">
    <source>
        <dbReference type="EMBL" id="KAI9913765.1"/>
    </source>
</evidence>
<accession>A0ACC0W4I4</accession>
<keyword evidence="2" id="KW-1185">Reference proteome</keyword>
<reference evidence="1 2" key="1">
    <citation type="journal article" date="2022" name="bioRxiv">
        <title>The genome of the oomycete Peronosclerospora sorghi, a cosmopolitan pathogen of maize and sorghum, is inflated with dispersed pseudogenes.</title>
        <authorList>
            <person name="Fletcher K."/>
            <person name="Martin F."/>
            <person name="Isakeit T."/>
            <person name="Cavanaugh K."/>
            <person name="Magill C."/>
            <person name="Michelmore R."/>
        </authorList>
    </citation>
    <scope>NUCLEOTIDE SEQUENCE [LARGE SCALE GENOMIC DNA]</scope>
    <source>
        <strain evidence="1">P6</strain>
    </source>
</reference>
<evidence type="ECO:0000313" key="2">
    <source>
        <dbReference type="Proteomes" id="UP001163321"/>
    </source>
</evidence>
<proteinExistence type="predicted"/>
<dbReference type="Proteomes" id="UP001163321">
    <property type="component" value="Chromosome 4"/>
</dbReference>
<comment type="caution">
    <text evidence="1">The sequence shown here is derived from an EMBL/GenBank/DDBJ whole genome shotgun (WGS) entry which is preliminary data.</text>
</comment>
<organism evidence="1 2">
    <name type="scientific">Peronosclerospora sorghi</name>
    <dbReference type="NCBI Taxonomy" id="230839"/>
    <lineage>
        <taxon>Eukaryota</taxon>
        <taxon>Sar</taxon>
        <taxon>Stramenopiles</taxon>
        <taxon>Oomycota</taxon>
        <taxon>Peronosporomycetes</taxon>
        <taxon>Peronosporales</taxon>
        <taxon>Peronosporaceae</taxon>
        <taxon>Peronosclerospora</taxon>
    </lineage>
</organism>
<protein>
    <submittedName>
        <fullName evidence="1">Uncharacterized protein</fullName>
    </submittedName>
</protein>
<gene>
    <name evidence="1" type="ORF">PsorP6_005803</name>
</gene>
<name>A0ACC0W4I4_9STRA</name>
<dbReference type="EMBL" id="CM047583">
    <property type="protein sequence ID" value="KAI9913765.1"/>
    <property type="molecule type" value="Genomic_DNA"/>
</dbReference>